<protein>
    <recommendedName>
        <fullName evidence="3">Biotin carboxylase</fullName>
    </recommendedName>
</protein>
<dbReference type="InterPro" id="IPR021228">
    <property type="entry name" value="BrxD"/>
</dbReference>
<accession>A0A1T4PPH0</accession>
<dbReference type="Gene3D" id="3.40.50.300">
    <property type="entry name" value="P-loop containing nucleotide triphosphate hydrolases"/>
    <property type="match status" value="1"/>
</dbReference>
<evidence type="ECO:0000313" key="1">
    <source>
        <dbReference type="EMBL" id="SJZ93136.1"/>
    </source>
</evidence>
<proteinExistence type="predicted"/>
<name>A0A1T4PPH0_9FIRM</name>
<dbReference type="Proteomes" id="UP000189857">
    <property type="component" value="Unassembled WGS sequence"/>
</dbReference>
<organism evidence="1 2">
    <name type="scientific">Eubacterium ruminantium</name>
    <dbReference type="NCBI Taxonomy" id="42322"/>
    <lineage>
        <taxon>Bacteria</taxon>
        <taxon>Bacillati</taxon>
        <taxon>Bacillota</taxon>
        <taxon>Clostridia</taxon>
        <taxon>Eubacteriales</taxon>
        <taxon>Eubacteriaceae</taxon>
        <taxon>Eubacterium</taxon>
    </lineage>
</organism>
<dbReference type="InterPro" id="IPR027417">
    <property type="entry name" value="P-loop_NTPase"/>
</dbReference>
<reference evidence="1 2" key="1">
    <citation type="submission" date="2017-02" db="EMBL/GenBank/DDBJ databases">
        <authorList>
            <person name="Peterson S.W."/>
        </authorList>
    </citation>
    <scope>NUCLEOTIDE SEQUENCE [LARGE SCALE GENOMIC DNA]</scope>
    <source>
        <strain evidence="1 2">ATCC 17233</strain>
    </source>
</reference>
<dbReference type="AlphaFoldDB" id="A0A1T4PPH0"/>
<evidence type="ECO:0000313" key="2">
    <source>
        <dbReference type="Proteomes" id="UP000189857"/>
    </source>
</evidence>
<dbReference type="OrthoDB" id="9772976at2"/>
<sequence length="445" mass="50947">MAEDRKNRKAPRRIAQVVLNSLKGGVVPRVGLPYVAVGRDKEIEAFLHDEEIIAEGGSAFRFIVGKYGSGKSFLLQTIRNYVLDKNFVVVDADLTPERRFQGTGGQGLATYRELLKNMSTRTKPEGGALSLILDKWISGVQLDVIKDKGLSPDDPELSGLTEKKIMEDIYSLNDMVHGFDFAKLIIFYYRAYVDGNDELKLKLIKWFRGEYMTKTDAKRELGINIIISDDDWYDYLKLFALFMTKAGYSGLYIMIDELVNIFKITNSITRQNNYEKMLAMYNDCLQGKASHMGIIMCGTPECMQDTRRGVYSYEALRSRLSEGRFSGEYKDMLAPVISLKPLSYEEMYILIEKLSVLHSDLYDYQIRMSHEEMVGFLKFEFERIGAEKLITPREVIRDYIEILDIMYQEKDVTVSDIIGKGIIGMTAKASDEENDTEDEFAEFEI</sequence>
<dbReference type="EMBL" id="FUXA01000013">
    <property type="protein sequence ID" value="SJZ93136.1"/>
    <property type="molecule type" value="Genomic_DNA"/>
</dbReference>
<dbReference type="SUPFAM" id="SSF52540">
    <property type="entry name" value="P-loop containing nucleoside triphosphate hydrolases"/>
    <property type="match status" value="1"/>
</dbReference>
<gene>
    <name evidence="1" type="ORF">SAMN02745110_02075</name>
</gene>
<dbReference type="Pfam" id="PF10923">
    <property type="entry name" value="BrxC_BrxD"/>
    <property type="match status" value="1"/>
</dbReference>
<evidence type="ECO:0008006" key="3">
    <source>
        <dbReference type="Google" id="ProtNLM"/>
    </source>
</evidence>
<keyword evidence="2" id="KW-1185">Reference proteome</keyword>
<dbReference type="RefSeq" id="WP_078787880.1">
    <property type="nucleotide sequence ID" value="NZ_FMTO01000012.1"/>
</dbReference>